<evidence type="ECO:0000313" key="2">
    <source>
        <dbReference type="EMBL" id="VVT49939.1"/>
    </source>
</evidence>
<dbReference type="EMBL" id="CABVLU010000002">
    <property type="protein sequence ID" value="VVT49939.1"/>
    <property type="molecule type" value="Genomic_DNA"/>
</dbReference>
<organism evidence="2 3">
    <name type="scientific">Magnusiomyces paraingens</name>
    <dbReference type="NCBI Taxonomy" id="2606893"/>
    <lineage>
        <taxon>Eukaryota</taxon>
        <taxon>Fungi</taxon>
        <taxon>Dikarya</taxon>
        <taxon>Ascomycota</taxon>
        <taxon>Saccharomycotina</taxon>
        <taxon>Dipodascomycetes</taxon>
        <taxon>Dipodascales</taxon>
        <taxon>Dipodascaceae</taxon>
        <taxon>Magnusiomyces</taxon>
    </lineage>
</organism>
<feature type="region of interest" description="Disordered" evidence="1">
    <location>
        <begin position="182"/>
        <end position="243"/>
    </location>
</feature>
<feature type="compositionally biased region" description="Polar residues" evidence="1">
    <location>
        <begin position="190"/>
        <end position="212"/>
    </location>
</feature>
<dbReference type="AlphaFoldDB" id="A0A5E8BEL0"/>
<feature type="compositionally biased region" description="Polar residues" evidence="1">
    <location>
        <begin position="1"/>
        <end position="34"/>
    </location>
</feature>
<dbReference type="GeneID" id="43581338"/>
<feature type="compositionally biased region" description="Polar residues" evidence="1">
    <location>
        <begin position="59"/>
        <end position="77"/>
    </location>
</feature>
<evidence type="ECO:0000256" key="1">
    <source>
        <dbReference type="SAM" id="MobiDB-lite"/>
    </source>
</evidence>
<dbReference type="RefSeq" id="XP_031853129.1">
    <property type="nucleotide sequence ID" value="XM_031997238.1"/>
</dbReference>
<feature type="compositionally biased region" description="Low complexity" evidence="1">
    <location>
        <begin position="35"/>
        <end position="51"/>
    </location>
</feature>
<proteinExistence type="predicted"/>
<protein>
    <submittedName>
        <fullName evidence="2">Uncharacterized protein</fullName>
    </submittedName>
</protein>
<dbReference type="Proteomes" id="UP000398389">
    <property type="component" value="Unassembled WGS sequence"/>
</dbReference>
<gene>
    <name evidence="2" type="ORF">SAPINGB_P002520</name>
</gene>
<evidence type="ECO:0000313" key="3">
    <source>
        <dbReference type="Proteomes" id="UP000398389"/>
    </source>
</evidence>
<keyword evidence="3" id="KW-1185">Reference proteome</keyword>
<reference evidence="2 3" key="1">
    <citation type="submission" date="2019-09" db="EMBL/GenBank/DDBJ databases">
        <authorList>
            <person name="Brejova B."/>
        </authorList>
    </citation>
    <scope>NUCLEOTIDE SEQUENCE [LARGE SCALE GENOMIC DNA]</scope>
</reference>
<sequence length="1089" mass="124020">MNPQDNNLTNTQPPNTSIGGSSRTLPAVTPQASVSSFNPSLQSPNNSSQFPYPLPHGYTATNQSIPQRNYFPSQIPSQNSYPSIHHLLLSRNNVPHYQQQYLSQNSVLQNSAPYIQQQYSFQHPVPQNRAPHMQQQSPFQHPVPQHPAPYIQQQYPSQYSNPVFINSQQQAIPAIQQSDELRTPPFSLAPSASHQQHNPTIESSEGTNQRQDTPCLLKLSDISLDDDSNSDDNFNGDDKTSNSTMVEASVSQYDNLRNSFQNPGDILASHNNFIKTLRHFMDKIDKTSKVVEEIYFFRVTLVTVFHQSRMSPREFTNRLRSFSPVNKKVMRGLIKNAMSILDNMQPIEINGEKVPYMGVPLPGFINNRCFETPGTSDLHVYVSLFSEEISFLSKRHIKYNAIVALIDNLPYSERIKKGNRVIIYAFRNYREREKKKKKDTNNEEGMGENVNFHNKSSVEATDISAFYKIAADHFKVLSDVGFETYDASKMKNVRVYVHLRAFGGDLSSISSIMGHDGPKATHPCFYCSIPQSIDSNKKKGVITAIACGPEGQHLFHQLYDMQWYLNRIEPLLESHRQKSPYEEYTQLTPAERRDLSFRTYSDVVHLKSISFPHSFPFDPINVFFENITLMFYQISTGSSMDQIAEPNLKDFTFSKKEKEILLRMLDIVNDRFNSRTLKFSFPSEEIAAGKFEDVNAAQLEVLCYLMPIFHHQLQVANPSPEAYSLTLAHLDGLGKCFEALVRDYEYTITHGYKDNFPLCTLSIHLCTHAATLIAMVGPLSQFSNYSANNYMNGAFSDSNRQRGLTPQAKYQQLVTAAHSIMFHSETRIHIGSAHLKGKSKLFGTTPDASRYQGIVERQLHEDLRSKNLTLVQSPIEWTDKNHIRFKSIMFTGFGFKTRVGGLVRVKPPSGGPAEATESHQYCRLLDIVNCFNIEVISQTTEPKDYTYSQTFAVVVSLPLRYVYSQRNKLTSQPAEKLVRCSYWYSHEILKDNIFVVPFNRIANPAYSILLNGYGESGKLQDINYIYDPYVACRIDVNGHFEDVLTRHLDVDINRHLIPDFDEEELGDVLKDYEGEFIDDIKGPSGCEYQ</sequence>
<name>A0A5E8BEL0_9ASCO</name>
<feature type="region of interest" description="Disordered" evidence="1">
    <location>
        <begin position="1"/>
        <end position="77"/>
    </location>
</feature>
<accession>A0A5E8BEL0</accession>